<organism evidence="2 3">
    <name type="scientific">Halocynthiibacter styelae</name>
    <dbReference type="NCBI Taxonomy" id="2761955"/>
    <lineage>
        <taxon>Bacteria</taxon>
        <taxon>Pseudomonadati</taxon>
        <taxon>Pseudomonadota</taxon>
        <taxon>Alphaproteobacteria</taxon>
        <taxon>Rhodobacterales</taxon>
        <taxon>Paracoccaceae</taxon>
        <taxon>Halocynthiibacter</taxon>
    </lineage>
</organism>
<feature type="transmembrane region" description="Helical" evidence="1">
    <location>
        <begin position="58"/>
        <end position="78"/>
    </location>
</feature>
<protein>
    <submittedName>
        <fullName evidence="2">DUF2182 domain-containing protein</fullName>
    </submittedName>
</protein>
<dbReference type="Pfam" id="PF09948">
    <property type="entry name" value="PpoB2"/>
    <property type="match status" value="1"/>
</dbReference>
<keyword evidence="1" id="KW-1133">Transmembrane helix</keyword>
<evidence type="ECO:0000256" key="1">
    <source>
        <dbReference type="SAM" id="Phobius"/>
    </source>
</evidence>
<feature type="transmembrane region" description="Helical" evidence="1">
    <location>
        <begin position="99"/>
        <end position="122"/>
    </location>
</feature>
<accession>A0A8J7LL82</accession>
<gene>
    <name evidence="2" type="ORF">H1D41_11170</name>
</gene>
<comment type="caution">
    <text evidence="2">The sequence shown here is derived from an EMBL/GenBank/DDBJ whole genome shotgun (WGS) entry which is preliminary data.</text>
</comment>
<proteinExistence type="predicted"/>
<evidence type="ECO:0000313" key="2">
    <source>
        <dbReference type="EMBL" id="MBI1494199.1"/>
    </source>
</evidence>
<feature type="transmembrane region" description="Helical" evidence="1">
    <location>
        <begin position="6"/>
        <end position="23"/>
    </location>
</feature>
<dbReference type="AlphaFoldDB" id="A0A8J7LL82"/>
<reference evidence="2" key="1">
    <citation type="submission" date="2020-10" db="EMBL/GenBank/DDBJ databases">
        <title>Paenihalocynthiibacter styelae gen. nov., sp. nov., isolated from stalked sea squirt Styela clava.</title>
        <authorList>
            <person name="Kim Y.-O."/>
            <person name="Yoon J.-H."/>
        </authorList>
    </citation>
    <scope>NUCLEOTIDE SEQUENCE</scope>
    <source>
        <strain evidence="2">MYP1-1</strain>
    </source>
</reference>
<name>A0A8J7LL82_9RHOB</name>
<keyword evidence="1" id="KW-0472">Membrane</keyword>
<feature type="transmembrane region" description="Helical" evidence="1">
    <location>
        <begin position="182"/>
        <end position="210"/>
    </location>
</feature>
<sequence length="248" mass="27047">MGGWHWLALFGLILAAWVVLYAMSLNSDPRDLSALYGAQFWAALCTVSPDVAGFGKLFLMWGLMSAAMMAPTFLPALATYEELPGSEARGTTELLTGYLVIWGGFSLIAAGAQLTLFIYGFVTPTGQSISIWLTAALLILAGLYQFSRFKDACLSKCRMPLTFFMERWRDTRWNALTMGLELGLVCLGCCWALMLLGFVGGTMNMLWMGIATLLMTFEKLPDIGRVVTKPLGLLLIAAGFAYLGAFAL</sequence>
<keyword evidence="3" id="KW-1185">Reference proteome</keyword>
<dbReference type="EMBL" id="JADCKQ010000007">
    <property type="protein sequence ID" value="MBI1494199.1"/>
    <property type="molecule type" value="Genomic_DNA"/>
</dbReference>
<keyword evidence="1" id="KW-0812">Transmembrane</keyword>
<feature type="transmembrane region" description="Helical" evidence="1">
    <location>
        <begin position="230"/>
        <end position="247"/>
    </location>
</feature>
<evidence type="ECO:0000313" key="3">
    <source>
        <dbReference type="Proteomes" id="UP000640583"/>
    </source>
</evidence>
<feature type="transmembrane region" description="Helical" evidence="1">
    <location>
        <begin position="128"/>
        <end position="146"/>
    </location>
</feature>
<dbReference type="Proteomes" id="UP000640583">
    <property type="component" value="Unassembled WGS sequence"/>
</dbReference>
<dbReference type="InterPro" id="IPR018688">
    <property type="entry name" value="PpoB2-like"/>
</dbReference>